<proteinExistence type="predicted"/>
<accession>A0A502D673</accession>
<protein>
    <submittedName>
        <fullName evidence="1">Uncharacterized protein</fullName>
    </submittedName>
</protein>
<comment type="caution">
    <text evidence="1">The sequence shown here is derived from an EMBL/GenBank/DDBJ whole genome shotgun (WGS) entry which is preliminary data.</text>
</comment>
<dbReference type="OrthoDB" id="121143at2"/>
<gene>
    <name evidence="1" type="ORF">EAH86_03765</name>
</gene>
<organism evidence="1 2">
    <name type="scientific">Pedococcus bigeumensis</name>
    <dbReference type="NCBI Taxonomy" id="433644"/>
    <lineage>
        <taxon>Bacteria</taxon>
        <taxon>Bacillati</taxon>
        <taxon>Actinomycetota</taxon>
        <taxon>Actinomycetes</taxon>
        <taxon>Micrococcales</taxon>
        <taxon>Intrasporangiaceae</taxon>
        <taxon>Pedococcus</taxon>
    </lineage>
</organism>
<dbReference type="SUPFAM" id="SSF46785">
    <property type="entry name" value="Winged helix' DNA-binding domain"/>
    <property type="match status" value="1"/>
</dbReference>
<evidence type="ECO:0000313" key="2">
    <source>
        <dbReference type="Proteomes" id="UP000317722"/>
    </source>
</evidence>
<dbReference type="EMBL" id="RCZM01000001">
    <property type="protein sequence ID" value="TPG19586.1"/>
    <property type="molecule type" value="Genomic_DNA"/>
</dbReference>
<dbReference type="RefSeq" id="WP_140737234.1">
    <property type="nucleotide sequence ID" value="NZ_RCZM01000001.1"/>
</dbReference>
<name>A0A502D673_9MICO</name>
<sequence>MMIRPDTLVAIRAGDVDLAFRRWDRPRVVVGTRLRTRVGLLEVTSVDQVPASRITADEARRAGAKSLVELRRMLEAKADRPVWRVGLRHAGADPREELRATIPDAAEVAQIRERLDRLDRASSIGPWTRTTLAIIDRSPTVRAPELAAELGRDTPSFKRDVRKLKELGLTESLDIGYRLAPRGAAVVDAEAGAPRVGRATAPDGTPLPRIGAPATRALRAEGIWTLEQVRDRTESGLAALHGVGPIAVRFLREALAERGWTFAGQSNMPE</sequence>
<keyword evidence="2" id="KW-1185">Reference proteome</keyword>
<dbReference type="InterPro" id="IPR036390">
    <property type="entry name" value="WH_DNA-bd_sf"/>
</dbReference>
<dbReference type="AlphaFoldDB" id="A0A502D673"/>
<reference evidence="1 2" key="1">
    <citation type="journal article" date="2019" name="Environ. Microbiol.">
        <title>Species interactions and distinct microbial communities in high Arctic permafrost affected cryosols are associated with the CH4 and CO2 gas fluxes.</title>
        <authorList>
            <person name="Altshuler I."/>
            <person name="Hamel J."/>
            <person name="Turney S."/>
            <person name="Magnuson E."/>
            <person name="Levesque R."/>
            <person name="Greer C."/>
            <person name="Whyte L.G."/>
        </authorList>
    </citation>
    <scope>NUCLEOTIDE SEQUENCE [LARGE SCALE GENOMIC DNA]</scope>
    <source>
        <strain evidence="1 2">S9.3A</strain>
    </source>
</reference>
<evidence type="ECO:0000313" key="1">
    <source>
        <dbReference type="EMBL" id="TPG19586.1"/>
    </source>
</evidence>
<dbReference type="Proteomes" id="UP000317722">
    <property type="component" value="Unassembled WGS sequence"/>
</dbReference>